<dbReference type="KEGG" id="tet:TTHERM_00043950"/>
<feature type="region of interest" description="Disordered" evidence="2">
    <location>
        <begin position="203"/>
        <end position="265"/>
    </location>
</feature>
<dbReference type="RefSeq" id="XP_001014588.2">
    <property type="nucleotide sequence ID" value="XM_001014588.2"/>
</dbReference>
<organism evidence="3 4">
    <name type="scientific">Tetrahymena thermophila (strain SB210)</name>
    <dbReference type="NCBI Taxonomy" id="312017"/>
    <lineage>
        <taxon>Eukaryota</taxon>
        <taxon>Sar</taxon>
        <taxon>Alveolata</taxon>
        <taxon>Ciliophora</taxon>
        <taxon>Intramacronucleata</taxon>
        <taxon>Oligohymenophorea</taxon>
        <taxon>Hymenostomatida</taxon>
        <taxon>Tetrahymenina</taxon>
        <taxon>Tetrahymenidae</taxon>
        <taxon>Tetrahymena</taxon>
    </lineage>
</organism>
<feature type="compositionally biased region" description="Polar residues" evidence="2">
    <location>
        <begin position="61"/>
        <end position="74"/>
    </location>
</feature>
<reference evidence="4" key="1">
    <citation type="journal article" date="2006" name="PLoS Biol.">
        <title>Macronuclear genome sequence of the ciliate Tetrahymena thermophila, a model eukaryote.</title>
        <authorList>
            <person name="Eisen J.A."/>
            <person name="Coyne R.S."/>
            <person name="Wu M."/>
            <person name="Wu D."/>
            <person name="Thiagarajan M."/>
            <person name="Wortman J.R."/>
            <person name="Badger J.H."/>
            <person name="Ren Q."/>
            <person name="Amedeo P."/>
            <person name="Jones K.M."/>
            <person name="Tallon L.J."/>
            <person name="Delcher A.L."/>
            <person name="Salzberg S.L."/>
            <person name="Silva J.C."/>
            <person name="Haas B.J."/>
            <person name="Majoros W.H."/>
            <person name="Farzad M."/>
            <person name="Carlton J.M."/>
            <person name="Smith R.K. Jr."/>
            <person name="Garg J."/>
            <person name="Pearlman R.E."/>
            <person name="Karrer K.M."/>
            <person name="Sun L."/>
            <person name="Manning G."/>
            <person name="Elde N.C."/>
            <person name="Turkewitz A.P."/>
            <person name="Asai D.J."/>
            <person name="Wilkes D.E."/>
            <person name="Wang Y."/>
            <person name="Cai H."/>
            <person name="Collins K."/>
            <person name="Stewart B.A."/>
            <person name="Lee S.R."/>
            <person name="Wilamowska K."/>
            <person name="Weinberg Z."/>
            <person name="Ruzzo W.L."/>
            <person name="Wloga D."/>
            <person name="Gaertig J."/>
            <person name="Frankel J."/>
            <person name="Tsao C.-C."/>
            <person name="Gorovsky M.A."/>
            <person name="Keeling P.J."/>
            <person name="Waller R.F."/>
            <person name="Patron N.J."/>
            <person name="Cherry J.M."/>
            <person name="Stover N.A."/>
            <person name="Krieger C.J."/>
            <person name="del Toro C."/>
            <person name="Ryder H.F."/>
            <person name="Williamson S.C."/>
            <person name="Barbeau R.A."/>
            <person name="Hamilton E.P."/>
            <person name="Orias E."/>
        </authorList>
    </citation>
    <scope>NUCLEOTIDE SEQUENCE [LARGE SCALE GENOMIC DNA]</scope>
    <source>
        <strain evidence="4">SB210</strain>
    </source>
</reference>
<keyword evidence="1" id="KW-0175">Coiled coil</keyword>
<name>Q23DU8_TETTS</name>
<protein>
    <submittedName>
        <fullName evidence="3">Uncharacterized protein</fullName>
    </submittedName>
</protein>
<evidence type="ECO:0000256" key="1">
    <source>
        <dbReference type="SAM" id="Coils"/>
    </source>
</evidence>
<evidence type="ECO:0000313" key="3">
    <source>
        <dbReference type="EMBL" id="EAR94550.2"/>
    </source>
</evidence>
<dbReference type="HOGENOM" id="CLU_884234_0_0_1"/>
<keyword evidence="4" id="KW-1185">Reference proteome</keyword>
<sequence>MQHDKSMQNKQFLKEELSQYLKEKKQLSQFSYNLRAIQNKDSISEFRRFISVPNSQLTTSLNLGQNSTKHSQGLSPKVEQSPYLKNNKSSIFNFYRNDSLINKHQKPQDIFKSTIKLKTEGVDMITPAYSPKKEPLKQESNQKQDQLKLPPINNKKKNKIGPNLSLNLKHLLIESPYTKQIKKYEMIFQKKVLSKRNHNFGNSVDQVKLSDQEKKSEQQSVQINEQVQEQKKQIESDTQQYQQQESEGEKHQNNQHENQAHQNSQ</sequence>
<proteinExistence type="predicted"/>
<feature type="compositionally biased region" description="Basic and acidic residues" evidence="2">
    <location>
        <begin position="208"/>
        <end position="217"/>
    </location>
</feature>
<feature type="region of interest" description="Disordered" evidence="2">
    <location>
        <begin position="61"/>
        <end position="80"/>
    </location>
</feature>
<feature type="compositionally biased region" description="Polar residues" evidence="2">
    <location>
        <begin position="236"/>
        <end position="245"/>
    </location>
</feature>
<evidence type="ECO:0000256" key="2">
    <source>
        <dbReference type="SAM" id="MobiDB-lite"/>
    </source>
</evidence>
<feature type="compositionally biased region" description="Basic and acidic residues" evidence="2">
    <location>
        <begin position="131"/>
        <end position="146"/>
    </location>
</feature>
<dbReference type="Proteomes" id="UP000009168">
    <property type="component" value="Unassembled WGS sequence"/>
</dbReference>
<evidence type="ECO:0000313" key="4">
    <source>
        <dbReference type="Proteomes" id="UP000009168"/>
    </source>
</evidence>
<feature type="region of interest" description="Disordered" evidence="2">
    <location>
        <begin position="127"/>
        <end position="162"/>
    </location>
</feature>
<feature type="compositionally biased region" description="Low complexity" evidence="2">
    <location>
        <begin position="255"/>
        <end position="265"/>
    </location>
</feature>
<accession>Q23DU8</accession>
<feature type="compositionally biased region" description="Polar residues" evidence="2">
    <location>
        <begin position="218"/>
        <end position="227"/>
    </location>
</feature>
<feature type="coiled-coil region" evidence="1">
    <location>
        <begin position="3"/>
        <end position="30"/>
    </location>
</feature>
<dbReference type="EMBL" id="GG662712">
    <property type="protein sequence ID" value="EAR94550.2"/>
    <property type="molecule type" value="Genomic_DNA"/>
</dbReference>
<dbReference type="GeneID" id="7841285"/>
<gene>
    <name evidence="3" type="ORF">TTHERM_00043950</name>
</gene>
<dbReference type="InParanoid" id="Q23DU8"/>
<dbReference type="AlphaFoldDB" id="Q23DU8"/>